<dbReference type="GO" id="GO:0003735">
    <property type="term" value="F:structural constituent of ribosome"/>
    <property type="evidence" value="ECO:0000318"/>
    <property type="project" value="GO_Central"/>
</dbReference>
<feature type="non-terminal residue" evidence="6">
    <location>
        <position position="1"/>
    </location>
</feature>
<dbReference type="Pfam" id="PF00830">
    <property type="entry name" value="Ribosomal_L28"/>
    <property type="match status" value="1"/>
</dbReference>
<dbReference type="HAMAP" id="MF_00373">
    <property type="entry name" value="Ribosomal_bL28"/>
    <property type="match status" value="1"/>
</dbReference>
<evidence type="ECO:0000313" key="6">
    <source>
        <dbReference type="EMBL" id="EFJ38785.1"/>
    </source>
</evidence>
<dbReference type="Gene3D" id="2.30.170.40">
    <property type="entry name" value="Ribosomal protein L28/L24"/>
    <property type="match status" value="1"/>
</dbReference>
<dbReference type="InterPro" id="IPR034704">
    <property type="entry name" value="Ribosomal_bL28/bL31-like_sf"/>
</dbReference>
<evidence type="ECO:0000256" key="4">
    <source>
        <dbReference type="ARBA" id="ARBA00035269"/>
    </source>
</evidence>
<name>D8QNM9_SELML</name>
<evidence type="ECO:0000256" key="2">
    <source>
        <dbReference type="ARBA" id="ARBA00022980"/>
    </source>
</evidence>
<dbReference type="PANTHER" id="PTHR13528">
    <property type="entry name" value="39S RIBOSOMAL PROTEIN L28, MITOCHONDRIAL"/>
    <property type="match status" value="1"/>
</dbReference>
<evidence type="ECO:0000256" key="3">
    <source>
        <dbReference type="ARBA" id="ARBA00023274"/>
    </source>
</evidence>
<evidence type="ECO:0000313" key="5">
    <source>
        <dbReference type="EMBL" id="EFJ29568.1"/>
    </source>
</evidence>
<dbReference type="AlphaFoldDB" id="D8QNM9"/>
<dbReference type="HOGENOM" id="CLU_064548_4_3_1"/>
<keyword evidence="2" id="KW-0689">Ribosomal protein</keyword>
<dbReference type="Gramene" id="EFJ29568">
    <property type="protein sequence ID" value="EFJ29568"/>
    <property type="gene ID" value="SELMODRAFT_68550"/>
</dbReference>
<dbReference type="STRING" id="88036.D8QNM9"/>
<dbReference type="OrthoDB" id="361870at2759"/>
<protein>
    <recommendedName>
        <fullName evidence="4">Large ribosomal subunit protein bL28m</fullName>
    </recommendedName>
</protein>
<dbReference type="EMBL" id="GL377565">
    <property type="protein sequence ID" value="EFJ38785.1"/>
    <property type="molecule type" value="Genomic_DNA"/>
</dbReference>
<reference evidence="6 7" key="1">
    <citation type="journal article" date="2011" name="Science">
        <title>The Selaginella genome identifies genetic changes associated with the evolution of vascular plants.</title>
        <authorList>
            <person name="Banks J.A."/>
            <person name="Nishiyama T."/>
            <person name="Hasebe M."/>
            <person name="Bowman J.L."/>
            <person name="Gribskov M."/>
            <person name="dePamphilis C."/>
            <person name="Albert V.A."/>
            <person name="Aono N."/>
            <person name="Aoyama T."/>
            <person name="Ambrose B.A."/>
            <person name="Ashton N.W."/>
            <person name="Axtell M.J."/>
            <person name="Barker E."/>
            <person name="Barker M.S."/>
            <person name="Bennetzen J.L."/>
            <person name="Bonawitz N.D."/>
            <person name="Chapple C."/>
            <person name="Cheng C."/>
            <person name="Correa L.G."/>
            <person name="Dacre M."/>
            <person name="DeBarry J."/>
            <person name="Dreyer I."/>
            <person name="Elias M."/>
            <person name="Engstrom E.M."/>
            <person name="Estelle M."/>
            <person name="Feng L."/>
            <person name="Finet C."/>
            <person name="Floyd S.K."/>
            <person name="Frommer W.B."/>
            <person name="Fujita T."/>
            <person name="Gramzow L."/>
            <person name="Gutensohn M."/>
            <person name="Harholt J."/>
            <person name="Hattori M."/>
            <person name="Heyl A."/>
            <person name="Hirai T."/>
            <person name="Hiwatashi Y."/>
            <person name="Ishikawa M."/>
            <person name="Iwata M."/>
            <person name="Karol K.G."/>
            <person name="Koehler B."/>
            <person name="Kolukisaoglu U."/>
            <person name="Kubo M."/>
            <person name="Kurata T."/>
            <person name="Lalonde S."/>
            <person name="Li K."/>
            <person name="Li Y."/>
            <person name="Litt A."/>
            <person name="Lyons E."/>
            <person name="Manning G."/>
            <person name="Maruyama T."/>
            <person name="Michael T.P."/>
            <person name="Mikami K."/>
            <person name="Miyazaki S."/>
            <person name="Morinaga S."/>
            <person name="Murata T."/>
            <person name="Mueller-Roeber B."/>
            <person name="Nelson D.R."/>
            <person name="Obara M."/>
            <person name="Oguri Y."/>
            <person name="Olmstead R.G."/>
            <person name="Onodera N."/>
            <person name="Petersen B.L."/>
            <person name="Pils B."/>
            <person name="Prigge M."/>
            <person name="Rensing S.A."/>
            <person name="Riano-Pachon D.M."/>
            <person name="Roberts A.W."/>
            <person name="Sato Y."/>
            <person name="Scheller H.V."/>
            <person name="Schulz B."/>
            <person name="Schulz C."/>
            <person name="Shakirov E.V."/>
            <person name="Shibagaki N."/>
            <person name="Shinohara N."/>
            <person name="Shippen D.E."/>
            <person name="Soerensen I."/>
            <person name="Sotooka R."/>
            <person name="Sugimoto N."/>
            <person name="Sugita M."/>
            <person name="Sumikawa N."/>
            <person name="Tanurdzic M."/>
            <person name="Theissen G."/>
            <person name="Ulvskov P."/>
            <person name="Wakazuki S."/>
            <person name="Weng J.K."/>
            <person name="Willats W.W."/>
            <person name="Wipf D."/>
            <person name="Wolf P.G."/>
            <person name="Yang L."/>
            <person name="Zimmer A.D."/>
            <person name="Zhu Q."/>
            <person name="Mitros T."/>
            <person name="Hellsten U."/>
            <person name="Loque D."/>
            <person name="Otillar R."/>
            <person name="Salamov A."/>
            <person name="Schmutz J."/>
            <person name="Shapiro H."/>
            <person name="Lindquist E."/>
            <person name="Lucas S."/>
            <person name="Rokhsar D."/>
            <person name="Grigoriev I.V."/>
        </authorList>
    </citation>
    <scope>NUCLEOTIDE SEQUENCE [LARGE SCALE GENOMIC DNA]</scope>
</reference>
<keyword evidence="7" id="KW-1185">Reference proteome</keyword>
<dbReference type="InParanoid" id="D8QNM9"/>
<dbReference type="InterPro" id="IPR026569">
    <property type="entry name" value="Ribosomal_bL28"/>
</dbReference>
<dbReference type="Proteomes" id="UP000001514">
    <property type="component" value="Unassembled WGS sequence"/>
</dbReference>
<dbReference type="OMA" id="KVNHQWK"/>
<organism evidence="7">
    <name type="scientific">Selaginella moellendorffii</name>
    <name type="common">Spikemoss</name>
    <dbReference type="NCBI Taxonomy" id="88036"/>
    <lineage>
        <taxon>Eukaryota</taxon>
        <taxon>Viridiplantae</taxon>
        <taxon>Streptophyta</taxon>
        <taxon>Embryophyta</taxon>
        <taxon>Tracheophyta</taxon>
        <taxon>Lycopodiopsida</taxon>
        <taxon>Selaginellales</taxon>
        <taxon>Selaginellaceae</taxon>
        <taxon>Selaginella</taxon>
    </lineage>
</organism>
<gene>
    <name evidence="5" type="ORF">SELMODRAFT_68550</name>
    <name evidence="6" type="ORF">SELMODRAFT_71657</name>
</gene>
<dbReference type="eggNOG" id="KOG3278">
    <property type="taxonomic scope" value="Eukaryota"/>
</dbReference>
<comment type="similarity">
    <text evidence="1">Belongs to the bacterial ribosomal protein bL28 family.</text>
</comment>
<keyword evidence="3" id="KW-0687">Ribonucleoprotein</keyword>
<proteinExistence type="inferred from homology"/>
<dbReference type="SUPFAM" id="SSF143800">
    <property type="entry name" value="L28p-like"/>
    <property type="match status" value="1"/>
</dbReference>
<dbReference type="KEGG" id="smo:SELMODRAFT_68550"/>
<dbReference type="Gramene" id="EFJ38785">
    <property type="protein sequence ID" value="EFJ38785"/>
    <property type="gene ID" value="SELMODRAFT_71657"/>
</dbReference>
<dbReference type="EMBL" id="GL377577">
    <property type="protein sequence ID" value="EFJ29568.1"/>
    <property type="molecule type" value="Genomic_DNA"/>
</dbReference>
<feature type="non-terminal residue" evidence="6">
    <location>
        <position position="113"/>
    </location>
</feature>
<dbReference type="KEGG" id="smo:SELMODRAFT_71657"/>
<evidence type="ECO:0000313" key="7">
    <source>
        <dbReference type="Proteomes" id="UP000001514"/>
    </source>
</evidence>
<dbReference type="PANTHER" id="PTHR13528:SF2">
    <property type="entry name" value="LARGE RIBOSOMAL SUBUNIT PROTEIN BL28M"/>
    <property type="match status" value="1"/>
</dbReference>
<accession>D8QNM9</accession>
<dbReference type="GO" id="GO:0005762">
    <property type="term" value="C:mitochondrial large ribosomal subunit"/>
    <property type="evidence" value="ECO:0000318"/>
    <property type="project" value="GO_Central"/>
</dbReference>
<dbReference type="FunFam" id="2.30.170.40:FF:000003">
    <property type="entry name" value="54S ribosomal protein L24"/>
    <property type="match status" value="1"/>
</dbReference>
<evidence type="ECO:0000256" key="1">
    <source>
        <dbReference type="ARBA" id="ARBA00008760"/>
    </source>
</evidence>
<dbReference type="InterPro" id="IPR037147">
    <property type="entry name" value="Ribosomal_bL28_sf"/>
</dbReference>
<sequence length="113" mass="13299">KIIMGRAKRGIFAGRHIQFGNKVSEKGGNKTRRTWKPNVRLKRLYSFSLDRFIRVHVTTHALRCIDKAGGLDEYLLNKPDHKLENDLCLYWKRELQTMNRFLFKLQCGNVPPE</sequence>